<reference evidence="3 4" key="1">
    <citation type="submission" date="2019-02" db="EMBL/GenBank/DDBJ databases">
        <title>Deep-cultivation of Planctomycetes and their phenomic and genomic characterization uncovers novel biology.</title>
        <authorList>
            <person name="Wiegand S."/>
            <person name="Jogler M."/>
            <person name="Boedeker C."/>
            <person name="Pinto D."/>
            <person name="Vollmers J."/>
            <person name="Rivas-Marin E."/>
            <person name="Kohn T."/>
            <person name="Peeters S.H."/>
            <person name="Heuer A."/>
            <person name="Rast P."/>
            <person name="Oberbeckmann S."/>
            <person name="Bunk B."/>
            <person name="Jeske O."/>
            <person name="Meyerdierks A."/>
            <person name="Storesund J.E."/>
            <person name="Kallscheuer N."/>
            <person name="Luecker S."/>
            <person name="Lage O.M."/>
            <person name="Pohl T."/>
            <person name="Merkel B.J."/>
            <person name="Hornburger P."/>
            <person name="Mueller R.-W."/>
            <person name="Bruemmer F."/>
            <person name="Labrenz M."/>
            <person name="Spormann A.M."/>
            <person name="Op Den Camp H."/>
            <person name="Overmann J."/>
            <person name="Amann R."/>
            <person name="Jetten M.S.M."/>
            <person name="Mascher T."/>
            <person name="Medema M.H."/>
            <person name="Devos D.P."/>
            <person name="Kaster A.-K."/>
            <person name="Ovreas L."/>
            <person name="Rohde M."/>
            <person name="Galperin M.Y."/>
            <person name="Jogler C."/>
        </authorList>
    </citation>
    <scope>NUCLEOTIDE SEQUENCE [LARGE SCALE GENOMIC DNA]</scope>
    <source>
        <strain evidence="3 4">Pla123a</strain>
    </source>
</reference>
<dbReference type="OrthoDB" id="292122at2"/>
<sequence length="1342" mass="143708">MGSTSWIARVVRFAQSLRADLWSDPSQPRLRWAHAPQLRPDELSVRRLEPRRVLTASIQALAVPAEAVEGDTVEVSADATGGALKFDWTVTRDSNVIAEADTRDFSFQPTDDGEYKVALRVNDASDFSSDYAEATLTVTNARPQISQLHATPIVEGEVTVLTGVLSDPGADDTHTLEINWGDPKDPNNLQTIDLTTPPAGVTYNDATGEFRVEHKYLDNDAPGSDPDRFRINVLARDDDGGEFRALTAGWVRNAAPTVTGLSATSIDENGVTALTGVLQDPGKLDTHTLEINWGDPLSPGDSQSIDLTNPPAGVTYNAETGEFAITHQYLDDNSFATPVDLYTIGVTATDDEGASGYAETTVQVSNVAPKVESLSATSIQENGVTTLSGRIIEPGTQDLLRMVITWGDPGSPDQLQYVRFDAPPADFQYDPSTGQFSLTHQYLDDPAGTPDTYEIRVNVLDDDGGVGQATTTVNVSNAPPELADVDANDINENGVTTLTGRIVDAGSLDTFTLTVNWEDGAVEEFTTDPNGVGINLLDPPEGVAYDPATRAFSITHQYLDDNPTGTPSDAYTIRLTLVDDDADMAVDAKTIQVSNVAPVITKPEPFQINEGQSLLIGAEATPGALTIPGIVFEDAGTLDTHTATVNWGDGHPDEDLLVLQNIGSEVRTSVLVGDHTFADNGEYTVRITVTDDDGGQAVESFLVTVLNVDPELTGLYPFEVDEGAEVTLAGLGVGLTDPGFDNPLNTGDPANGGELQETFVGVQVDWGDGSTPDTLSVVDRVSGVPGAPTTAGFSHDTHYYADNGLYTVTLTVGDDDGGAVQRTFQITVNNVAPTLTLTDEMFVINEGQTLFVPGLGAFSDPGAANPLNPGGATEEIFHYTIAWGDEEGDDEGDEHQSPVTFVDGGAGVGTSGTLANSHFYADNDIDSRYTITVTLYDDDGGYAEQSFEITVNNVNPTIEPLNPSELIDDEYMPGILVDAENLDGDGVTVMAIRFSDPGADTYEVWIDWGDKLGEPDTDARFVKATPINWMESEDGVTLLFSYTYTGPPDPLDPAAPIAITAIVLDDDYTTANDGKLVVAAESVFLVEPGRSEPGVALISNPGIDSGAAAIDTRPAVEMLVFPQLEEFVEPPAVQAGVDLSQQGQDLQSSGGDQAATSERVWVLRRVLPNGEPGEPLQLKPDAMDRLPELFDRLPDGHYQILVIRTESNTERLVMDFVIRGGRPIDVSDDSDGARDRPPTEDQEAQPENPPAEPLPVENREQPEGLPAPVEANGQAKPVAAAALGVDQPDERRPDDAILAAGAVMAVAVTRPEGDWRRKVEHTLERANDHDWRMLNLLRRRPR</sequence>
<organism evidence="3 4">
    <name type="scientific">Posidoniimonas polymericola</name>
    <dbReference type="NCBI Taxonomy" id="2528002"/>
    <lineage>
        <taxon>Bacteria</taxon>
        <taxon>Pseudomonadati</taxon>
        <taxon>Planctomycetota</taxon>
        <taxon>Planctomycetia</taxon>
        <taxon>Pirellulales</taxon>
        <taxon>Lacipirellulaceae</taxon>
        <taxon>Posidoniimonas</taxon>
    </lineage>
</organism>
<keyword evidence="4" id="KW-1185">Reference proteome</keyword>
<evidence type="ECO:0000256" key="1">
    <source>
        <dbReference type="SAM" id="MobiDB-lite"/>
    </source>
</evidence>
<dbReference type="SUPFAM" id="SSF49299">
    <property type="entry name" value="PKD domain"/>
    <property type="match status" value="2"/>
</dbReference>
<gene>
    <name evidence="3" type="ORF">Pla123a_14260</name>
</gene>
<feature type="region of interest" description="Disordered" evidence="1">
    <location>
        <begin position="1222"/>
        <end position="1294"/>
    </location>
</feature>
<accession>A0A5C5YSA4</accession>
<dbReference type="Gene3D" id="2.60.40.10">
    <property type="entry name" value="Immunoglobulins"/>
    <property type="match status" value="3"/>
</dbReference>
<dbReference type="SMART" id="SM00089">
    <property type="entry name" value="PKD"/>
    <property type="match status" value="4"/>
</dbReference>
<protein>
    <submittedName>
        <fullName evidence="3">PKD domain protein</fullName>
    </submittedName>
</protein>
<dbReference type="RefSeq" id="WP_146585310.1">
    <property type="nucleotide sequence ID" value="NZ_SJPO01000003.1"/>
</dbReference>
<feature type="domain" description="PKD" evidence="2">
    <location>
        <begin position="765"/>
        <end position="828"/>
    </location>
</feature>
<evidence type="ECO:0000259" key="2">
    <source>
        <dbReference type="PROSITE" id="PS50093"/>
    </source>
</evidence>
<dbReference type="PROSITE" id="PS50093">
    <property type="entry name" value="PKD"/>
    <property type="match status" value="1"/>
</dbReference>
<dbReference type="CDD" id="cd00146">
    <property type="entry name" value="PKD"/>
    <property type="match status" value="2"/>
</dbReference>
<dbReference type="Proteomes" id="UP000318478">
    <property type="component" value="Unassembled WGS sequence"/>
</dbReference>
<evidence type="ECO:0000313" key="3">
    <source>
        <dbReference type="EMBL" id="TWT77630.1"/>
    </source>
</evidence>
<dbReference type="InterPro" id="IPR035986">
    <property type="entry name" value="PKD_dom_sf"/>
</dbReference>
<dbReference type="EMBL" id="SJPO01000003">
    <property type="protein sequence ID" value="TWT77630.1"/>
    <property type="molecule type" value="Genomic_DNA"/>
</dbReference>
<dbReference type="InterPro" id="IPR013783">
    <property type="entry name" value="Ig-like_fold"/>
</dbReference>
<evidence type="ECO:0000313" key="4">
    <source>
        <dbReference type="Proteomes" id="UP000318478"/>
    </source>
</evidence>
<comment type="caution">
    <text evidence="3">The sequence shown here is derived from an EMBL/GenBank/DDBJ whole genome shotgun (WGS) entry which is preliminary data.</text>
</comment>
<proteinExistence type="predicted"/>
<dbReference type="InterPro" id="IPR022409">
    <property type="entry name" value="PKD/Chitinase_dom"/>
</dbReference>
<name>A0A5C5YSA4_9BACT</name>
<dbReference type="InterPro" id="IPR000601">
    <property type="entry name" value="PKD_dom"/>
</dbReference>